<gene>
    <name evidence="1" type="ORF">SPLIT_LOCUS1049</name>
</gene>
<sequence>MINKEVDGEQACDPRLAAMLAAHLVSQVLDEAFVIANATAEKGEKGHPWHYQSMMKNFESDKQCDADDEDTSFEASKGDSDIVNENKIEHAANVVATLTPEKVTDDLQKNKPEPNLIGQGDEELDLRQNELTKSTSMFINHLFDMSEVEKVIIFDETEIMQNNSEPNELLTEAMNKIMESYVNTALGMTIEQPSHSTAGMMPVPVEKTENSPEPSEYSFLTDAFAEDISKDVAFYIHDDGSGDVDRNSARSHLVPNVEIRELCEDDIPEKLVETNDVARFENAFLSLNRDYEQNSEDEVDPILEDPKGMTLQEVELMTADTSEENLSTNRDEEPHICPMMKELVAAESGVSAAASGSKKGSLVSRCRSQGARLLACIRGWWRRRTPGKRKENRVPFAARGLCPLSPDARRRAASLLDQRLLRSPSPNQDVVWKFNTVNESFVHSSRWKGYTFDVKPDECGEY</sequence>
<evidence type="ECO:0000313" key="1">
    <source>
        <dbReference type="EMBL" id="CAH1635687.1"/>
    </source>
</evidence>
<organism evidence="1 2">
    <name type="scientific">Spodoptera littoralis</name>
    <name type="common">Egyptian cotton leafworm</name>
    <dbReference type="NCBI Taxonomy" id="7109"/>
    <lineage>
        <taxon>Eukaryota</taxon>
        <taxon>Metazoa</taxon>
        <taxon>Ecdysozoa</taxon>
        <taxon>Arthropoda</taxon>
        <taxon>Hexapoda</taxon>
        <taxon>Insecta</taxon>
        <taxon>Pterygota</taxon>
        <taxon>Neoptera</taxon>
        <taxon>Endopterygota</taxon>
        <taxon>Lepidoptera</taxon>
        <taxon>Glossata</taxon>
        <taxon>Ditrysia</taxon>
        <taxon>Noctuoidea</taxon>
        <taxon>Noctuidae</taxon>
        <taxon>Amphipyrinae</taxon>
        <taxon>Spodoptera</taxon>
    </lineage>
</organism>
<dbReference type="EMBL" id="LR824542">
    <property type="protein sequence ID" value="CAH1635687.1"/>
    <property type="molecule type" value="Genomic_DNA"/>
</dbReference>
<dbReference type="AlphaFoldDB" id="A0A9P0MY97"/>
<name>A0A9P0MY97_SPOLI</name>
<keyword evidence="2" id="KW-1185">Reference proteome</keyword>
<proteinExistence type="predicted"/>
<evidence type="ECO:0000313" key="2">
    <source>
        <dbReference type="Proteomes" id="UP001153321"/>
    </source>
</evidence>
<reference evidence="1" key="1">
    <citation type="submission" date="2022-02" db="EMBL/GenBank/DDBJ databases">
        <authorList>
            <person name="King R."/>
        </authorList>
    </citation>
    <scope>NUCLEOTIDE SEQUENCE</scope>
</reference>
<accession>A0A9P0MY97</accession>
<protein>
    <submittedName>
        <fullName evidence="1">Uncharacterized protein</fullName>
    </submittedName>
</protein>
<dbReference type="Proteomes" id="UP001153321">
    <property type="component" value="Chromosome 11"/>
</dbReference>